<keyword evidence="3" id="KW-1185">Reference proteome</keyword>
<organism evidence="2 3">
    <name type="scientific">Hoeflea marina</name>
    <dbReference type="NCBI Taxonomy" id="274592"/>
    <lineage>
        <taxon>Bacteria</taxon>
        <taxon>Pseudomonadati</taxon>
        <taxon>Pseudomonadota</taxon>
        <taxon>Alphaproteobacteria</taxon>
        <taxon>Hyphomicrobiales</taxon>
        <taxon>Rhizobiaceae</taxon>
        <taxon>Hoeflea</taxon>
    </lineage>
</organism>
<dbReference type="Proteomes" id="UP000246352">
    <property type="component" value="Unassembled WGS sequence"/>
</dbReference>
<dbReference type="PRINTS" id="PR00778">
    <property type="entry name" value="HTHARSR"/>
</dbReference>
<evidence type="ECO:0000259" key="1">
    <source>
        <dbReference type="SMART" id="SM00418"/>
    </source>
</evidence>
<dbReference type="AlphaFoldDB" id="A0A317PE46"/>
<reference evidence="2 3" key="1">
    <citation type="submission" date="2018-05" db="EMBL/GenBank/DDBJ databases">
        <title>Genomic Encyclopedia of Type Strains, Phase IV (KMG-IV): sequencing the most valuable type-strain genomes for metagenomic binning, comparative biology and taxonomic classification.</title>
        <authorList>
            <person name="Goeker M."/>
        </authorList>
    </citation>
    <scope>NUCLEOTIDE SEQUENCE [LARGE SCALE GENOMIC DNA]</scope>
    <source>
        <strain evidence="2 3">DSM 16791</strain>
    </source>
</reference>
<dbReference type="GO" id="GO:0003700">
    <property type="term" value="F:DNA-binding transcription factor activity"/>
    <property type="evidence" value="ECO:0007669"/>
    <property type="project" value="InterPro"/>
</dbReference>
<dbReference type="SUPFAM" id="SSF46785">
    <property type="entry name" value="Winged helix' DNA-binding domain"/>
    <property type="match status" value="1"/>
</dbReference>
<evidence type="ECO:0000313" key="2">
    <source>
        <dbReference type="EMBL" id="PWV97660.1"/>
    </source>
</evidence>
<dbReference type="Gene3D" id="1.10.10.10">
    <property type="entry name" value="Winged helix-like DNA-binding domain superfamily/Winged helix DNA-binding domain"/>
    <property type="match status" value="1"/>
</dbReference>
<comment type="caution">
    <text evidence="2">The sequence shown here is derived from an EMBL/GenBank/DDBJ whole genome shotgun (WGS) entry which is preliminary data.</text>
</comment>
<dbReference type="InterPro" id="IPR001845">
    <property type="entry name" value="HTH_ArsR_DNA-bd_dom"/>
</dbReference>
<protein>
    <submittedName>
        <fullName evidence="2">ArsR family transcriptional regulator</fullName>
    </submittedName>
</protein>
<dbReference type="OrthoDB" id="7192471at2"/>
<proteinExistence type="predicted"/>
<gene>
    <name evidence="2" type="ORF">DFR52_106184</name>
</gene>
<accession>A0A317PE46</accession>
<dbReference type="InterPro" id="IPR036388">
    <property type="entry name" value="WH-like_DNA-bd_sf"/>
</dbReference>
<dbReference type="InterPro" id="IPR036390">
    <property type="entry name" value="WH_DNA-bd_sf"/>
</dbReference>
<dbReference type="InterPro" id="IPR011991">
    <property type="entry name" value="ArsR-like_HTH"/>
</dbReference>
<feature type="domain" description="HTH arsR-type" evidence="1">
    <location>
        <begin position="14"/>
        <end position="93"/>
    </location>
</feature>
<sequence length="114" mass="12178">MLDHPAVEDIDLTTILAALGDPIRLAILGDLARSTGTALCCADFRELTSKSNLTYHIARMREAGIVHVEPSGTRRLISLRRADIDSRFPGVLDAIIANAIALPSPFGPEGCGLQ</sequence>
<dbReference type="EMBL" id="QGTR01000006">
    <property type="protein sequence ID" value="PWV97660.1"/>
    <property type="molecule type" value="Genomic_DNA"/>
</dbReference>
<dbReference type="Pfam" id="PF12840">
    <property type="entry name" value="HTH_20"/>
    <property type="match status" value="1"/>
</dbReference>
<evidence type="ECO:0000313" key="3">
    <source>
        <dbReference type="Proteomes" id="UP000246352"/>
    </source>
</evidence>
<dbReference type="SMART" id="SM00418">
    <property type="entry name" value="HTH_ARSR"/>
    <property type="match status" value="1"/>
</dbReference>
<name>A0A317PE46_9HYPH</name>
<dbReference type="RefSeq" id="WP_110033956.1">
    <property type="nucleotide sequence ID" value="NZ_QGTR01000006.1"/>
</dbReference>
<dbReference type="CDD" id="cd00090">
    <property type="entry name" value="HTH_ARSR"/>
    <property type="match status" value="1"/>
</dbReference>